<keyword evidence="4" id="KW-1185">Reference proteome</keyword>
<accession>A0ABY6CM26</accession>
<dbReference type="InterPro" id="IPR011042">
    <property type="entry name" value="6-blade_b-propeller_TolB-like"/>
</dbReference>
<name>A0ABY6CM26_9HYPH</name>
<dbReference type="SUPFAM" id="SSF63829">
    <property type="entry name" value="Calcium-dependent phosphotriesterase"/>
    <property type="match status" value="1"/>
</dbReference>
<comment type="similarity">
    <text evidence="1">Belongs to the SMP-30/CGR1 family.</text>
</comment>
<dbReference type="PRINTS" id="PR01790">
    <property type="entry name" value="SMP30FAMILY"/>
</dbReference>
<evidence type="ECO:0000256" key="1">
    <source>
        <dbReference type="ARBA" id="ARBA00008853"/>
    </source>
</evidence>
<dbReference type="InterPro" id="IPR005511">
    <property type="entry name" value="SMP-30"/>
</dbReference>
<dbReference type="RefSeq" id="WP_262170459.1">
    <property type="nucleotide sequence ID" value="NZ_CP104965.1"/>
</dbReference>
<evidence type="ECO:0000259" key="2">
    <source>
        <dbReference type="Pfam" id="PF08450"/>
    </source>
</evidence>
<dbReference type="Pfam" id="PF08450">
    <property type="entry name" value="SGL"/>
    <property type="match status" value="1"/>
</dbReference>
<dbReference type="PANTHER" id="PTHR10907:SF47">
    <property type="entry name" value="REGUCALCIN"/>
    <property type="match status" value="1"/>
</dbReference>
<sequence>MSETAREQLALGPVTFLVRERFGVGESPVWDAAQNRLWWCDIEAGVIHALSLGDGTRQALRFDEPVGSFGLAGPGQLVVAFRRTIELVDIATGTRTPLAAVEHAKPNMRFNDGKVGPDGAFYVGSMDFGSPGEPEGRLYRVTQAGKVSVLASGVTIANGLAWNREANTLYHSDSRGQMWVDAWDFDAGTGHIANRRRLRDRDEASGRADGAACDMDGFYWSAAPSRSRINRIAPDGTLTGWVDLPLAHPTMPCFGGADMRTIFVTSLNSGSDAEGRDGVVQFRVAVPGVPVCRFGVPQQA</sequence>
<reference evidence="3 4" key="1">
    <citation type="submission" date="2022-09" db="EMBL/GenBank/DDBJ databases">
        <title>Interaction between co-microsymbionts with complementary sets of symbiotic genes in legume-rhizobium systems.</title>
        <authorList>
            <person name="Safronova V."/>
            <person name="Sazanova A."/>
            <person name="Afonin A."/>
            <person name="Chirak E."/>
        </authorList>
    </citation>
    <scope>NUCLEOTIDE SEQUENCE [LARGE SCALE GENOMIC DNA]</scope>
    <source>
        <strain evidence="3 4">A18/4-1</strain>
    </source>
</reference>
<evidence type="ECO:0000313" key="4">
    <source>
        <dbReference type="Proteomes" id="UP001061862"/>
    </source>
</evidence>
<dbReference type="InterPro" id="IPR013658">
    <property type="entry name" value="SGL"/>
</dbReference>
<proteinExistence type="inferred from homology"/>
<dbReference type="Gene3D" id="2.120.10.30">
    <property type="entry name" value="TolB, C-terminal domain"/>
    <property type="match status" value="1"/>
</dbReference>
<organism evidence="3 4">
    <name type="scientific">Devosia neptuniae</name>
    <dbReference type="NCBI Taxonomy" id="191302"/>
    <lineage>
        <taxon>Bacteria</taxon>
        <taxon>Pseudomonadati</taxon>
        <taxon>Pseudomonadota</taxon>
        <taxon>Alphaproteobacteria</taxon>
        <taxon>Hyphomicrobiales</taxon>
        <taxon>Devosiaceae</taxon>
        <taxon>Devosia</taxon>
    </lineage>
</organism>
<dbReference type="PANTHER" id="PTHR10907">
    <property type="entry name" value="REGUCALCIN"/>
    <property type="match status" value="1"/>
</dbReference>
<evidence type="ECO:0000313" key="3">
    <source>
        <dbReference type="EMBL" id="UXN71083.1"/>
    </source>
</evidence>
<feature type="domain" description="SMP-30/Gluconolactonase/LRE-like region" evidence="2">
    <location>
        <begin position="24"/>
        <end position="267"/>
    </location>
</feature>
<gene>
    <name evidence="3" type="ORF">N8A98_07820</name>
</gene>
<dbReference type="EMBL" id="CP104965">
    <property type="protein sequence ID" value="UXN71083.1"/>
    <property type="molecule type" value="Genomic_DNA"/>
</dbReference>
<protein>
    <submittedName>
        <fullName evidence="3">SMP-30/gluconolactonase/LRE family protein</fullName>
    </submittedName>
</protein>
<dbReference type="Proteomes" id="UP001061862">
    <property type="component" value="Chromosome"/>
</dbReference>